<feature type="signal peptide" evidence="1">
    <location>
        <begin position="1"/>
        <end position="24"/>
    </location>
</feature>
<organism evidence="2 3">
    <name type="scientific">Siphonobacter aquaeclarae</name>
    <dbReference type="NCBI Taxonomy" id="563176"/>
    <lineage>
        <taxon>Bacteria</taxon>
        <taxon>Pseudomonadati</taxon>
        <taxon>Bacteroidota</taxon>
        <taxon>Cytophagia</taxon>
        <taxon>Cytophagales</taxon>
        <taxon>Cytophagaceae</taxon>
        <taxon>Siphonobacter</taxon>
    </lineage>
</organism>
<proteinExistence type="predicted"/>
<protein>
    <submittedName>
        <fullName evidence="2">Uncharacterized protein</fullName>
    </submittedName>
</protein>
<dbReference type="OrthoDB" id="965885at2"/>
<dbReference type="PROSITE" id="PS51257">
    <property type="entry name" value="PROKAR_LIPOPROTEIN"/>
    <property type="match status" value="1"/>
</dbReference>
<name>A0A1G9WSU1_9BACT</name>
<dbReference type="AlphaFoldDB" id="A0A1G9WSU1"/>
<sequence>MKRVQILFSVLLLGSLMASCQYQRANTIEQADYRKGNKLVYGVSPDSAAAQLKNTWPDKEGTAQRAEDIRLKILSLQGATHN</sequence>
<evidence type="ECO:0000256" key="1">
    <source>
        <dbReference type="SAM" id="SignalP"/>
    </source>
</evidence>
<accession>A0A1G9WSU1</accession>
<evidence type="ECO:0000313" key="2">
    <source>
        <dbReference type="EMBL" id="SDM87255.1"/>
    </source>
</evidence>
<dbReference type="EMBL" id="FNGS01000010">
    <property type="protein sequence ID" value="SDM87255.1"/>
    <property type="molecule type" value="Genomic_DNA"/>
</dbReference>
<feature type="chain" id="PRO_5011684402" evidence="1">
    <location>
        <begin position="25"/>
        <end position="82"/>
    </location>
</feature>
<keyword evidence="1" id="KW-0732">Signal</keyword>
<evidence type="ECO:0000313" key="3">
    <source>
        <dbReference type="Proteomes" id="UP000198901"/>
    </source>
</evidence>
<reference evidence="2 3" key="1">
    <citation type="submission" date="2016-10" db="EMBL/GenBank/DDBJ databases">
        <authorList>
            <person name="de Groot N.N."/>
        </authorList>
    </citation>
    <scope>NUCLEOTIDE SEQUENCE [LARGE SCALE GENOMIC DNA]</scope>
    <source>
        <strain evidence="2 3">DSM 21668</strain>
    </source>
</reference>
<dbReference type="Proteomes" id="UP000198901">
    <property type="component" value="Unassembled WGS sequence"/>
</dbReference>
<keyword evidence="3" id="KW-1185">Reference proteome</keyword>
<gene>
    <name evidence="2" type="ORF">SAMN04488090_4412</name>
</gene>
<dbReference type="RefSeq" id="WP_093207923.1">
    <property type="nucleotide sequence ID" value="NZ_FNGS01000010.1"/>
</dbReference>
<dbReference type="STRING" id="563176.SAMN04488090_4412"/>